<dbReference type="EMBL" id="CP058910">
    <property type="protein sequence ID" value="QLH76192.1"/>
    <property type="molecule type" value="Genomic_DNA"/>
</dbReference>
<keyword evidence="1" id="KW-0812">Transmembrane</keyword>
<dbReference type="RefSeq" id="WP_179910135.1">
    <property type="nucleotide sequence ID" value="NZ_CP058910.1"/>
</dbReference>
<evidence type="ECO:0000256" key="1">
    <source>
        <dbReference type="SAM" id="Phobius"/>
    </source>
</evidence>
<proteinExistence type="predicted"/>
<keyword evidence="3" id="KW-1185">Reference proteome</keyword>
<reference evidence="2 3" key="1">
    <citation type="submission" date="2020-07" db="EMBL/GenBank/DDBJ databases">
        <title>Halosimplex pelagicum sp. nov. and Halosimplex rubrum sp. nov., isolated from salted brown alga Laminaria, and emended description of the genus Halosimplex.</title>
        <authorList>
            <person name="Cui H."/>
        </authorList>
    </citation>
    <scope>NUCLEOTIDE SEQUENCE [LARGE SCALE GENOMIC DNA]</scope>
    <source>
        <strain evidence="2 3">R27</strain>
    </source>
</reference>
<dbReference type="OrthoDB" id="270765at2157"/>
<keyword evidence="1" id="KW-0472">Membrane</keyword>
<dbReference type="GeneID" id="56076641"/>
<accession>A0A7D5TJS9</accession>
<feature type="transmembrane region" description="Helical" evidence="1">
    <location>
        <begin position="52"/>
        <end position="71"/>
    </location>
</feature>
<protein>
    <submittedName>
        <fullName evidence="2">Uncharacterized protein</fullName>
    </submittedName>
</protein>
<dbReference type="KEGG" id="hrr:HZS55_02220"/>
<dbReference type="Proteomes" id="UP000509667">
    <property type="component" value="Chromosome"/>
</dbReference>
<dbReference type="AlphaFoldDB" id="A0A7D5TJS9"/>
<sequence>MRLFGRVPHWRRWWDLAQVSFAGWLLLVLLGGPDAVVGLTGLGAVARPLELVASWGLQTALASGLVGFVLLHAADERKPAVGGSSGK</sequence>
<evidence type="ECO:0000313" key="3">
    <source>
        <dbReference type="Proteomes" id="UP000509667"/>
    </source>
</evidence>
<organism evidence="2 3">
    <name type="scientific">Halosimplex rubrum</name>
    <dbReference type="NCBI Taxonomy" id="869889"/>
    <lineage>
        <taxon>Archaea</taxon>
        <taxon>Methanobacteriati</taxon>
        <taxon>Methanobacteriota</taxon>
        <taxon>Stenosarchaea group</taxon>
        <taxon>Halobacteria</taxon>
        <taxon>Halobacteriales</taxon>
        <taxon>Haloarculaceae</taxon>
        <taxon>Halosimplex</taxon>
    </lineage>
</organism>
<name>A0A7D5TJS9_9EURY</name>
<feature type="transmembrane region" description="Helical" evidence="1">
    <location>
        <begin position="21"/>
        <end position="46"/>
    </location>
</feature>
<keyword evidence="1" id="KW-1133">Transmembrane helix</keyword>
<evidence type="ECO:0000313" key="2">
    <source>
        <dbReference type="EMBL" id="QLH76192.1"/>
    </source>
</evidence>
<gene>
    <name evidence="2" type="ORF">HZS55_02220</name>
</gene>